<feature type="transmembrane region" description="Helical" evidence="1">
    <location>
        <begin position="72"/>
        <end position="92"/>
    </location>
</feature>
<comment type="caution">
    <text evidence="2">The sequence shown here is derived from an EMBL/GenBank/DDBJ whole genome shotgun (WGS) entry which is preliminary data.</text>
</comment>
<accession>A0A3E1HKI7</accession>
<evidence type="ECO:0000313" key="2">
    <source>
        <dbReference type="EMBL" id="RFD26754.1"/>
    </source>
</evidence>
<dbReference type="AlphaFoldDB" id="A0A3E1HKI7"/>
<gene>
    <name evidence="2" type="ORF">MUBE_02635</name>
</gene>
<protein>
    <recommendedName>
        <fullName evidence="4">Integral membrane protein</fullName>
    </recommendedName>
</protein>
<dbReference type="EMBL" id="QAYL01000002">
    <property type="protein sequence ID" value="RFD26754.1"/>
    <property type="molecule type" value="Genomic_DNA"/>
</dbReference>
<evidence type="ECO:0000256" key="1">
    <source>
        <dbReference type="SAM" id="Phobius"/>
    </source>
</evidence>
<sequence length="167" mass="16996">MLSSGAIGGSGDYADVVTLPHKRAVSPCAPAAVRGAGLIVVLQGAVALVVAAALVIRWPAGIDQRVINSLGTAIWFVVVGGGVLAAGCALLVGKRWGRGLAVFAQLLLLPVAWYLAVGSNQPVFGFPLGIVVLTTLVLLFSPPAVRWAAAGYRRGPASSASRGSNSW</sequence>
<keyword evidence="3" id="KW-1185">Reference proteome</keyword>
<name>A0A3E1HKI7_9MYCO</name>
<evidence type="ECO:0000313" key="3">
    <source>
        <dbReference type="Proteomes" id="UP000258522"/>
    </source>
</evidence>
<reference evidence="2 3" key="1">
    <citation type="submission" date="2018-07" db="EMBL/GenBank/DDBJ databases">
        <title>Whole genome sequence of Mycobacterium uberis.</title>
        <authorList>
            <person name="Benjak A."/>
        </authorList>
    </citation>
    <scope>NUCLEOTIDE SEQUENCE [LARGE SCALE GENOMIC DNA]</scope>
    <source>
        <strain evidence="2 3">Jura</strain>
    </source>
</reference>
<keyword evidence="1" id="KW-0812">Transmembrane</keyword>
<feature type="transmembrane region" description="Helical" evidence="1">
    <location>
        <begin position="123"/>
        <end position="145"/>
    </location>
</feature>
<feature type="transmembrane region" description="Helical" evidence="1">
    <location>
        <begin position="36"/>
        <end position="60"/>
    </location>
</feature>
<keyword evidence="1" id="KW-0472">Membrane</keyword>
<feature type="transmembrane region" description="Helical" evidence="1">
    <location>
        <begin position="99"/>
        <end position="117"/>
    </location>
</feature>
<keyword evidence="1" id="KW-1133">Transmembrane helix</keyword>
<evidence type="ECO:0008006" key="4">
    <source>
        <dbReference type="Google" id="ProtNLM"/>
    </source>
</evidence>
<dbReference type="Proteomes" id="UP000258522">
    <property type="component" value="Unassembled WGS sequence"/>
</dbReference>
<proteinExistence type="predicted"/>
<dbReference type="OrthoDB" id="4350592at2"/>
<organism evidence="2 3">
    <name type="scientific">Mycobacterium uberis</name>
    <dbReference type="NCBI Taxonomy" id="2162698"/>
    <lineage>
        <taxon>Bacteria</taxon>
        <taxon>Bacillati</taxon>
        <taxon>Actinomycetota</taxon>
        <taxon>Actinomycetes</taxon>
        <taxon>Mycobacteriales</taxon>
        <taxon>Mycobacteriaceae</taxon>
        <taxon>Mycobacterium</taxon>
    </lineage>
</organism>